<dbReference type="EMBL" id="QGNW01002197">
    <property type="protein sequence ID" value="RVW23378.1"/>
    <property type="molecule type" value="Genomic_DNA"/>
</dbReference>
<gene>
    <name evidence="1" type="primary">MGD_2</name>
    <name evidence="1" type="ORF">CK203_098202</name>
</gene>
<dbReference type="Proteomes" id="UP000288805">
    <property type="component" value="Unassembled WGS sequence"/>
</dbReference>
<reference evidence="1 2" key="1">
    <citation type="journal article" date="2018" name="PLoS Genet.">
        <title>Population sequencing reveals clonal diversity and ancestral inbreeding in the grapevine cultivar Chardonnay.</title>
        <authorList>
            <person name="Roach M.J."/>
            <person name="Johnson D.L."/>
            <person name="Bohlmann J."/>
            <person name="van Vuuren H.J."/>
            <person name="Jones S.J."/>
            <person name="Pretorius I.S."/>
            <person name="Schmidt S.A."/>
            <person name="Borneman A.R."/>
        </authorList>
    </citation>
    <scope>NUCLEOTIDE SEQUENCE [LARGE SCALE GENOMIC DNA]</scope>
    <source>
        <strain evidence="2">cv. Chardonnay</strain>
        <tissue evidence="1">Leaf</tissue>
    </source>
</reference>
<evidence type="ECO:0000313" key="1">
    <source>
        <dbReference type="EMBL" id="RVW23378.1"/>
    </source>
</evidence>
<dbReference type="AlphaFoldDB" id="A0A438CJJ7"/>
<dbReference type="PANTHER" id="PTHR43025:SF3">
    <property type="entry name" value="MONOGALACTOSYLDIACYLGLYCEROL SYNTHASE 1, CHLOROPLASTIC"/>
    <property type="match status" value="1"/>
</dbReference>
<organism evidence="1 2">
    <name type="scientific">Vitis vinifera</name>
    <name type="common">Grape</name>
    <dbReference type="NCBI Taxonomy" id="29760"/>
    <lineage>
        <taxon>Eukaryota</taxon>
        <taxon>Viridiplantae</taxon>
        <taxon>Streptophyta</taxon>
        <taxon>Embryophyta</taxon>
        <taxon>Tracheophyta</taxon>
        <taxon>Spermatophyta</taxon>
        <taxon>Magnoliopsida</taxon>
        <taxon>eudicotyledons</taxon>
        <taxon>Gunneridae</taxon>
        <taxon>Pentapetalae</taxon>
        <taxon>rosids</taxon>
        <taxon>Vitales</taxon>
        <taxon>Vitaceae</taxon>
        <taxon>Viteae</taxon>
        <taxon>Vitis</taxon>
    </lineage>
</organism>
<comment type="caution">
    <text evidence="1">The sequence shown here is derived from an EMBL/GenBank/DDBJ whole genome shotgun (WGS) entry which is preliminary data.</text>
</comment>
<accession>A0A438CJJ7</accession>
<evidence type="ECO:0000313" key="2">
    <source>
        <dbReference type="Proteomes" id="UP000288805"/>
    </source>
</evidence>
<proteinExistence type="predicted"/>
<dbReference type="InterPro" id="IPR050519">
    <property type="entry name" value="Glycosyltransf_28_UgtP"/>
</dbReference>
<protein>
    <submittedName>
        <fullName evidence="1">Monogalactosyldiacylglycerol synthase, chloroplastic</fullName>
    </submittedName>
</protein>
<name>A0A438CJJ7_VITVI</name>
<dbReference type="PANTHER" id="PTHR43025">
    <property type="entry name" value="MONOGALACTOSYLDIACYLGLYCEROL SYNTHASE"/>
    <property type="match status" value="1"/>
</dbReference>
<dbReference type="OrthoDB" id="200404at2759"/>
<sequence>MPTMQPSSVTQEPSSVLDFESKLGAVALDSRFHLLNSDGYASFLSNYLYFDRSGGLVGEKGPKLVASLSWSSRGVSRVRRIFGEFNRAVRFHCEKIPIGFASVHVNSGDNNGLRGDGNGVLEDEGLVLNVVEAEKPKKVLILMSDTGGGHRASAEAIKAAFNEEFGEEYQVSFDGLKHG</sequence>